<accession>A0AAN2CA67</accession>
<dbReference type="GO" id="GO:0102067">
    <property type="term" value="F:geranylgeranyl diphosphate reductase activity"/>
    <property type="evidence" value="ECO:0007669"/>
    <property type="project" value="UniProtKB-EC"/>
</dbReference>
<dbReference type="InterPro" id="IPR002938">
    <property type="entry name" value="FAD-bd"/>
</dbReference>
<dbReference type="RefSeq" id="WP_317994935.1">
    <property type="nucleotide sequence ID" value="NZ_AP025523.1"/>
</dbReference>
<dbReference type="GO" id="GO:0015995">
    <property type="term" value="P:chlorophyll biosynthetic process"/>
    <property type="evidence" value="ECO:0007669"/>
    <property type="project" value="UniProtKB-KW"/>
</dbReference>
<gene>
    <name evidence="12" type="ORF">WPS_26110</name>
</gene>
<dbReference type="InterPro" id="IPR011777">
    <property type="entry name" value="Geranylgeranyl_Rdtase_fam"/>
</dbReference>
<dbReference type="InterPro" id="IPR050407">
    <property type="entry name" value="Geranylgeranyl_reductase"/>
</dbReference>
<protein>
    <recommendedName>
        <fullName evidence="10">Geranylgeranyl diphosphate reductase</fullName>
        <ecNumber evidence="2">1.3.1.83</ecNumber>
    </recommendedName>
    <alternativeName>
        <fullName evidence="8">Geranylgeranyl reductase</fullName>
    </alternativeName>
</protein>
<dbReference type="InterPro" id="IPR010253">
    <property type="entry name" value="BchP_ChlP_pln/prok"/>
</dbReference>
<evidence type="ECO:0000256" key="5">
    <source>
        <dbReference type="ARBA" id="ARBA00023002"/>
    </source>
</evidence>
<evidence type="ECO:0000256" key="3">
    <source>
        <dbReference type="ARBA" id="ARBA00022531"/>
    </source>
</evidence>
<dbReference type="FunFam" id="3.50.50.60:FF:000083">
    <property type="entry name" value="Geranylgeranyl diphosphate reductase"/>
    <property type="match status" value="1"/>
</dbReference>
<evidence type="ECO:0000256" key="2">
    <source>
        <dbReference type="ARBA" id="ARBA00012380"/>
    </source>
</evidence>
<dbReference type="Proteomes" id="UP001317532">
    <property type="component" value="Chromosome"/>
</dbReference>
<dbReference type="PANTHER" id="PTHR42685:SF4">
    <property type="entry name" value="GERANYLGERANYL DIPHOSPHATE REDUCTASE, CHLOROPLASTIC"/>
    <property type="match status" value="1"/>
</dbReference>
<dbReference type="GO" id="GO:0015979">
    <property type="term" value="P:photosynthesis"/>
    <property type="evidence" value="ECO:0007669"/>
    <property type="project" value="UniProtKB-KW"/>
</dbReference>
<dbReference type="KEGG" id="vab:WPS_26110"/>
<keyword evidence="4" id="KW-0521">NADP</keyword>
<evidence type="ECO:0000256" key="7">
    <source>
        <dbReference type="ARBA" id="ARBA00023444"/>
    </source>
</evidence>
<dbReference type="AlphaFoldDB" id="A0AAN2CA67"/>
<organism evidence="12 13">
    <name type="scientific">Vulcanimicrobium alpinum</name>
    <dbReference type="NCBI Taxonomy" id="3016050"/>
    <lineage>
        <taxon>Bacteria</taxon>
        <taxon>Bacillati</taxon>
        <taxon>Vulcanimicrobiota</taxon>
        <taxon>Vulcanimicrobiia</taxon>
        <taxon>Vulcanimicrobiales</taxon>
        <taxon>Vulcanimicrobiaceae</taxon>
        <taxon>Vulcanimicrobium</taxon>
    </lineage>
</organism>
<dbReference type="PRINTS" id="PR00420">
    <property type="entry name" value="RNGMNOXGNASE"/>
</dbReference>
<dbReference type="EMBL" id="AP025523">
    <property type="protein sequence ID" value="BDE07335.1"/>
    <property type="molecule type" value="Genomic_DNA"/>
</dbReference>
<evidence type="ECO:0000313" key="12">
    <source>
        <dbReference type="EMBL" id="BDE07335.1"/>
    </source>
</evidence>
<evidence type="ECO:0000256" key="1">
    <source>
        <dbReference type="ARBA" id="ARBA00006632"/>
    </source>
</evidence>
<dbReference type="Gene3D" id="3.50.50.60">
    <property type="entry name" value="FAD/NAD(P)-binding domain"/>
    <property type="match status" value="1"/>
</dbReference>
<evidence type="ECO:0000256" key="8">
    <source>
        <dbReference type="ARBA" id="ARBA00033069"/>
    </source>
</evidence>
<evidence type="ECO:0000256" key="10">
    <source>
        <dbReference type="ARBA" id="ARBA00067637"/>
    </source>
</evidence>
<dbReference type="Pfam" id="PF01494">
    <property type="entry name" value="FAD_binding_3"/>
    <property type="match status" value="1"/>
</dbReference>
<keyword evidence="3" id="KW-0602">Photosynthesis</keyword>
<dbReference type="PANTHER" id="PTHR42685">
    <property type="entry name" value="GERANYLGERANYL DIPHOSPHATE REDUCTASE"/>
    <property type="match status" value="1"/>
</dbReference>
<dbReference type="SUPFAM" id="SSF51905">
    <property type="entry name" value="FAD/NAD(P)-binding domain"/>
    <property type="match status" value="1"/>
</dbReference>
<evidence type="ECO:0000256" key="4">
    <source>
        <dbReference type="ARBA" id="ARBA00022857"/>
    </source>
</evidence>
<reference evidence="12 13" key="1">
    <citation type="journal article" date="2022" name="ISME Commun">
        <title>Vulcanimicrobium alpinus gen. nov. sp. nov., the first cultivated representative of the candidate phylum 'Eremiobacterota', is a metabolically versatile aerobic anoxygenic phototroph.</title>
        <authorList>
            <person name="Yabe S."/>
            <person name="Muto K."/>
            <person name="Abe K."/>
            <person name="Yokota A."/>
            <person name="Staudigel H."/>
            <person name="Tebo B.M."/>
        </authorList>
    </citation>
    <scope>NUCLEOTIDE SEQUENCE [LARGE SCALE GENOMIC DNA]</scope>
    <source>
        <strain evidence="12 13">WC8-2</strain>
    </source>
</reference>
<keyword evidence="5" id="KW-0560">Oxidoreductase</keyword>
<dbReference type="EC" id="1.3.1.83" evidence="2"/>
<dbReference type="NCBIfam" id="TIGR02032">
    <property type="entry name" value="GG-red-SF"/>
    <property type="match status" value="1"/>
</dbReference>
<comment type="similarity">
    <text evidence="1">Belongs to the geranylgeranyl reductase family. ChlP subfamily.</text>
</comment>
<keyword evidence="6" id="KW-0149">Chlorophyll biosynthesis</keyword>
<sequence>MPKVLVVGANVGGAIAAGDLAAQGWDVTLIERDLKRKKPCGGAIPPKAISEFGVPETIIERKTTRAVIIGPSGSEVAMDVRGSKKRPDDYIIMVTREVLDRTMRERAANAGADVREASFVSHEQHADGVRVKLHYRDGREELVNYDYLIGADGAGSAVAKSCGRAPQRHASAIQERLALPDDAMAYYENTAELYLGDDISPDFYGWVFPKSDHVAVGTGCRPEHANQTYQFLEGVKRRAGPKLRGARRILLEGHPLPMQRYKKFVYGRTMLVGDAAGLVAHTSGEGIYFSMASARIAAQVLHLSATDHRTALTRYEKLWQKKYGAMFDFLEFLEQISYTNNFAREFFVDMCSTRDVQRFTFDSYLFKEMAQLKPGDHFQMAFEAANRAIATWFWKRRPIADAPPLITAKEALQATRQAIREGVTADAVA</sequence>
<dbReference type="NCBIfam" id="TIGR02023">
    <property type="entry name" value="BchP-ChlP"/>
    <property type="match status" value="1"/>
</dbReference>
<evidence type="ECO:0000313" key="13">
    <source>
        <dbReference type="Proteomes" id="UP001317532"/>
    </source>
</evidence>
<evidence type="ECO:0000256" key="9">
    <source>
        <dbReference type="ARBA" id="ARBA00047837"/>
    </source>
</evidence>
<evidence type="ECO:0000256" key="6">
    <source>
        <dbReference type="ARBA" id="ARBA00023171"/>
    </source>
</evidence>
<dbReference type="InterPro" id="IPR036188">
    <property type="entry name" value="FAD/NAD-bd_sf"/>
</dbReference>
<comment type="pathway">
    <text evidence="7">Porphyrin-containing compound metabolism.</text>
</comment>
<feature type="domain" description="FAD-binding" evidence="11">
    <location>
        <begin position="3"/>
        <end position="303"/>
    </location>
</feature>
<keyword evidence="13" id="KW-1185">Reference proteome</keyword>
<comment type="catalytic activity">
    <reaction evidence="9">
        <text>phytyl diphosphate + 3 NADP(+) = geranylgeranyl diphosphate + 3 NADPH + 3 H(+)</text>
        <dbReference type="Rhea" id="RHEA:26229"/>
        <dbReference type="ChEBI" id="CHEBI:15378"/>
        <dbReference type="ChEBI" id="CHEBI:57533"/>
        <dbReference type="ChEBI" id="CHEBI:57783"/>
        <dbReference type="ChEBI" id="CHEBI:58349"/>
        <dbReference type="ChEBI" id="CHEBI:75434"/>
        <dbReference type="EC" id="1.3.1.83"/>
    </reaction>
</comment>
<name>A0AAN2CA67_UNVUL</name>
<dbReference type="GO" id="GO:0045550">
    <property type="term" value="F:geranylgeranyl reductase activity"/>
    <property type="evidence" value="ECO:0007669"/>
    <property type="project" value="InterPro"/>
</dbReference>
<proteinExistence type="inferred from homology"/>
<evidence type="ECO:0000259" key="11">
    <source>
        <dbReference type="Pfam" id="PF01494"/>
    </source>
</evidence>
<dbReference type="GO" id="GO:0071949">
    <property type="term" value="F:FAD binding"/>
    <property type="evidence" value="ECO:0007669"/>
    <property type="project" value="InterPro"/>
</dbReference>